<reference evidence="2" key="1">
    <citation type="submission" date="2023-08" db="EMBL/GenBank/DDBJ databases">
        <authorList>
            <person name="Audoor S."/>
            <person name="Bilcke G."/>
        </authorList>
    </citation>
    <scope>NUCLEOTIDE SEQUENCE</scope>
</reference>
<keyword evidence="3" id="KW-1185">Reference proteome</keyword>
<dbReference type="EMBL" id="CAKOGP040001869">
    <property type="protein sequence ID" value="CAJ1954413.1"/>
    <property type="molecule type" value="Genomic_DNA"/>
</dbReference>
<protein>
    <submittedName>
        <fullName evidence="2">Uncharacterized protein</fullName>
    </submittedName>
</protein>
<evidence type="ECO:0000313" key="3">
    <source>
        <dbReference type="Proteomes" id="UP001295423"/>
    </source>
</evidence>
<comment type="caution">
    <text evidence="2">The sequence shown here is derived from an EMBL/GenBank/DDBJ whole genome shotgun (WGS) entry which is preliminary data.</text>
</comment>
<feature type="region of interest" description="Disordered" evidence="1">
    <location>
        <begin position="1"/>
        <end position="29"/>
    </location>
</feature>
<feature type="compositionally biased region" description="Polar residues" evidence="1">
    <location>
        <begin position="187"/>
        <end position="205"/>
    </location>
</feature>
<proteinExistence type="predicted"/>
<evidence type="ECO:0000313" key="2">
    <source>
        <dbReference type="EMBL" id="CAJ1954413.1"/>
    </source>
</evidence>
<feature type="region of interest" description="Disordered" evidence="1">
    <location>
        <begin position="164"/>
        <end position="224"/>
    </location>
</feature>
<organism evidence="2 3">
    <name type="scientific">Cylindrotheca closterium</name>
    <dbReference type="NCBI Taxonomy" id="2856"/>
    <lineage>
        <taxon>Eukaryota</taxon>
        <taxon>Sar</taxon>
        <taxon>Stramenopiles</taxon>
        <taxon>Ochrophyta</taxon>
        <taxon>Bacillariophyta</taxon>
        <taxon>Bacillariophyceae</taxon>
        <taxon>Bacillariophycidae</taxon>
        <taxon>Bacillariales</taxon>
        <taxon>Bacillariaceae</taxon>
        <taxon>Cylindrotheca</taxon>
    </lineage>
</organism>
<dbReference type="AlphaFoldDB" id="A0AAD2JJ25"/>
<accession>A0AAD2JJ25</accession>
<gene>
    <name evidence="2" type="ORF">CYCCA115_LOCUS15005</name>
</gene>
<evidence type="ECO:0000256" key="1">
    <source>
        <dbReference type="SAM" id="MobiDB-lite"/>
    </source>
</evidence>
<sequence>MGCSSSSMAQYPGNRMPAQAPHQPAANEYNKDGQAMSHFVSYGGGNALVLQQGGPQVGAVPVGHAKPNNSPEYVQVTLPPGVEPGQTIQVQAPSGRLNEIVVPPGMGPGSCFTVEFAEAEENKTYGGSTTAYASNNQTTSYTPPGAVPTTTAIPANDTVRPVSLPNGQEHDDGFATGFNNNNNNNNASFVPTSAAATNDYSSYPSANDARPVYNAPPAYSTTTY</sequence>
<dbReference type="Proteomes" id="UP001295423">
    <property type="component" value="Unassembled WGS sequence"/>
</dbReference>
<name>A0AAD2JJ25_9STRA</name>